<feature type="region of interest" description="Disordered" evidence="1">
    <location>
        <begin position="299"/>
        <end position="333"/>
    </location>
</feature>
<gene>
    <name evidence="3 4 5 6 7 8" type="primary">LOC110988896</name>
</gene>
<evidence type="ECO:0000313" key="5">
    <source>
        <dbReference type="RefSeq" id="XP_022108534.1"/>
    </source>
</evidence>
<dbReference type="GeneID" id="110988896"/>
<feature type="region of interest" description="Disordered" evidence="1">
    <location>
        <begin position="249"/>
        <end position="283"/>
    </location>
</feature>
<feature type="compositionally biased region" description="Polar residues" evidence="1">
    <location>
        <begin position="299"/>
        <end position="315"/>
    </location>
</feature>
<feature type="compositionally biased region" description="Low complexity" evidence="1">
    <location>
        <begin position="249"/>
        <end position="258"/>
    </location>
</feature>
<organism evidence="2 6">
    <name type="scientific">Acanthaster planci</name>
    <name type="common">Crown-of-thorns starfish</name>
    <dbReference type="NCBI Taxonomy" id="133434"/>
    <lineage>
        <taxon>Eukaryota</taxon>
        <taxon>Metazoa</taxon>
        <taxon>Echinodermata</taxon>
        <taxon>Eleutherozoa</taxon>
        <taxon>Asterozoa</taxon>
        <taxon>Asteroidea</taxon>
        <taxon>Valvatacea</taxon>
        <taxon>Valvatida</taxon>
        <taxon>Acanthasteridae</taxon>
        <taxon>Acanthaster</taxon>
    </lineage>
</organism>
<dbReference type="OrthoDB" id="10200051at2759"/>
<dbReference type="OMA" id="FATMARE"/>
<dbReference type="CDD" id="cd00167">
    <property type="entry name" value="SANT"/>
    <property type="match status" value="1"/>
</dbReference>
<reference evidence="3 4" key="1">
    <citation type="submission" date="2025-04" db="UniProtKB">
        <authorList>
            <consortium name="RefSeq"/>
        </authorList>
    </citation>
    <scope>IDENTIFICATION</scope>
</reference>
<dbReference type="RefSeq" id="XP_022108535.1">
    <property type="nucleotide sequence ID" value="XM_022252843.1"/>
</dbReference>
<evidence type="ECO:0000313" key="3">
    <source>
        <dbReference type="RefSeq" id="XP_022108532.1"/>
    </source>
</evidence>
<dbReference type="GO" id="GO:0016604">
    <property type="term" value="C:nuclear body"/>
    <property type="evidence" value="ECO:0007669"/>
    <property type="project" value="TreeGrafter"/>
</dbReference>
<dbReference type="InterPro" id="IPR021281">
    <property type="entry name" value="SNAPC2"/>
</dbReference>
<feature type="compositionally biased region" description="Basic and acidic residues" evidence="1">
    <location>
        <begin position="54"/>
        <end position="68"/>
    </location>
</feature>
<evidence type="ECO:0000256" key="1">
    <source>
        <dbReference type="SAM" id="MobiDB-lite"/>
    </source>
</evidence>
<evidence type="ECO:0000313" key="4">
    <source>
        <dbReference type="RefSeq" id="XP_022108533.1"/>
    </source>
</evidence>
<evidence type="ECO:0000313" key="7">
    <source>
        <dbReference type="RefSeq" id="XP_022108536.1"/>
    </source>
</evidence>
<accession>A0A8B7ZUS8</accession>
<dbReference type="PANTHER" id="PTHR15132:SF1">
    <property type="entry name" value="SNRNA-ACTIVATING PROTEIN COMPLEX SUBUNIT 2"/>
    <property type="match status" value="1"/>
</dbReference>
<name>A0A8B7ZUS8_ACAPL</name>
<evidence type="ECO:0000313" key="2">
    <source>
        <dbReference type="Proteomes" id="UP000694845"/>
    </source>
</evidence>
<dbReference type="Pfam" id="PF11035">
    <property type="entry name" value="SNAPC2"/>
    <property type="match status" value="1"/>
</dbReference>
<proteinExistence type="predicted"/>
<dbReference type="GO" id="GO:0009301">
    <property type="term" value="P:snRNA transcription"/>
    <property type="evidence" value="ECO:0007669"/>
    <property type="project" value="InterPro"/>
</dbReference>
<dbReference type="AlphaFoldDB" id="A0A8B7ZUS8"/>
<sequence>MTMKSKRKTKNLDKDCSLEASTCNYKNSNNSKMNIEIPGKNGSQETGCCRKKGSRDQDEPSTTREGLRRSSRKRSAPHTFATMARESKGIHWSSEEKEKLLRVLQELNTKQFAAASYKRTNRYPYKMIRRRVVTKSMEDVKKYLTVLERRAAGMALSQMKHQPPLESWRQMADKLTVLTSDNCSRHLIRVCNTMALESKDVDKEMAEEENDAIEEVDIPALSNAPSTLSSFAATSVTATVSPFLSVTSSTTPLSVATSNDSAVRSTTCNGQSTENSEVITSSESPHFLVSSDKIVTTMSSETEPHSGMTSTMSNDTNYATRTPATTTKSSGSVAATKINSNKTSMPSELNFKPDYEAIYKYIASLMQGERKELGPLESLVVLDCLSTVEKHLIGRDNTAQKRFAQKRFLDILENLYLTIDHENTEKTGNGDINTAETVNPDDDMEVVTIADLVGDENQLSTAHSSKRARPLPVRLGSLNPFSIPTRLLEIRRDR</sequence>
<dbReference type="InterPro" id="IPR001005">
    <property type="entry name" value="SANT/Myb"/>
</dbReference>
<dbReference type="RefSeq" id="XP_022108536.1">
    <property type="nucleotide sequence ID" value="XM_022252844.1"/>
</dbReference>
<evidence type="ECO:0000313" key="8">
    <source>
        <dbReference type="RefSeq" id="XP_022108537.1"/>
    </source>
</evidence>
<feature type="region of interest" description="Disordered" evidence="1">
    <location>
        <begin position="23"/>
        <end position="80"/>
    </location>
</feature>
<feature type="compositionally biased region" description="Polar residues" evidence="1">
    <location>
        <begin position="259"/>
        <end position="283"/>
    </location>
</feature>
<protein>
    <submittedName>
        <fullName evidence="3 4">Uncharacterized protein LOC110988896</fullName>
    </submittedName>
</protein>
<keyword evidence="2" id="KW-1185">Reference proteome</keyword>
<evidence type="ECO:0000313" key="6">
    <source>
        <dbReference type="RefSeq" id="XP_022108535.1"/>
    </source>
</evidence>
<dbReference type="RefSeq" id="XP_022108537.1">
    <property type="nucleotide sequence ID" value="XM_022252845.1"/>
</dbReference>
<feature type="compositionally biased region" description="Low complexity" evidence="1">
    <location>
        <begin position="316"/>
        <end position="327"/>
    </location>
</feature>
<dbReference type="RefSeq" id="XP_022108533.1">
    <property type="nucleotide sequence ID" value="XM_022252841.1"/>
</dbReference>
<dbReference type="KEGG" id="aplc:110988896"/>
<dbReference type="Proteomes" id="UP000694845">
    <property type="component" value="Unplaced"/>
</dbReference>
<dbReference type="PANTHER" id="PTHR15132">
    <property type="entry name" value="SNRNA-ACTIVATING PROTEIN COMPLEX SUBUNIT 2"/>
    <property type="match status" value="1"/>
</dbReference>
<dbReference type="RefSeq" id="XP_022108532.1">
    <property type="nucleotide sequence ID" value="XM_022252840.1"/>
</dbReference>
<dbReference type="GO" id="GO:0016251">
    <property type="term" value="F:RNA polymerase II general transcription initiation factor activity"/>
    <property type="evidence" value="ECO:0007669"/>
    <property type="project" value="InterPro"/>
</dbReference>
<feature type="compositionally biased region" description="Polar residues" evidence="1">
    <location>
        <begin position="23"/>
        <end position="33"/>
    </location>
</feature>
<dbReference type="RefSeq" id="XP_022108534.1">
    <property type="nucleotide sequence ID" value="XM_022252842.1"/>
</dbReference>